<dbReference type="EMBL" id="ATIB01000036">
    <property type="protein sequence ID" value="EQB04162.1"/>
    <property type="molecule type" value="Genomic_DNA"/>
</dbReference>
<accession>T0GU13</accession>
<name>T0GU13_9SPHN</name>
<proteinExistence type="predicted"/>
<feature type="compositionally biased region" description="Pro residues" evidence="1">
    <location>
        <begin position="61"/>
        <end position="75"/>
    </location>
</feature>
<evidence type="ECO:0000313" key="2">
    <source>
        <dbReference type="EMBL" id="EQB04162.1"/>
    </source>
</evidence>
<evidence type="ECO:0000256" key="1">
    <source>
        <dbReference type="SAM" id="MobiDB-lite"/>
    </source>
</evidence>
<comment type="caution">
    <text evidence="2">The sequence shown here is derived from an EMBL/GenBank/DDBJ whole genome shotgun (WGS) entry which is preliminary data.</text>
</comment>
<dbReference type="PATRIC" id="fig|1114964.8.peg.1377"/>
<gene>
    <name evidence="2" type="ORF">L485_05585</name>
</gene>
<sequence length="75" mass="7885">MARSSSSAAIPSAVRKTLIEWIEPGNGVTSDFTQPICSEQTQALHARILLASGDSRSNAPRPLPPPPGLRLPPLG</sequence>
<reference evidence="2 3" key="1">
    <citation type="journal article" date="2013" name="Genome Announc.">
        <title>Draft Genome Sequence of a Hexachlorocyclohexane-Degrading Bacterium, Sphingobium baderi Strain LL03T.</title>
        <authorList>
            <person name="Kaur J."/>
            <person name="Verma H."/>
            <person name="Tripathi C."/>
            <person name="Khurana J.P."/>
            <person name="Lal R."/>
        </authorList>
    </citation>
    <scope>NUCLEOTIDE SEQUENCE [LARGE SCALE GENOMIC DNA]</scope>
    <source>
        <strain evidence="2 3">LL03</strain>
    </source>
</reference>
<feature type="region of interest" description="Disordered" evidence="1">
    <location>
        <begin position="51"/>
        <end position="75"/>
    </location>
</feature>
<organism evidence="2 3">
    <name type="scientific">Sphingobium baderi LL03</name>
    <dbReference type="NCBI Taxonomy" id="1114964"/>
    <lineage>
        <taxon>Bacteria</taxon>
        <taxon>Pseudomonadati</taxon>
        <taxon>Pseudomonadota</taxon>
        <taxon>Alphaproteobacteria</taxon>
        <taxon>Sphingomonadales</taxon>
        <taxon>Sphingomonadaceae</taxon>
        <taxon>Sphingobium</taxon>
    </lineage>
</organism>
<dbReference type="Proteomes" id="UP000015524">
    <property type="component" value="Unassembled WGS sequence"/>
</dbReference>
<keyword evidence="3" id="KW-1185">Reference proteome</keyword>
<protein>
    <submittedName>
        <fullName evidence="2">Uncharacterized protein</fullName>
    </submittedName>
</protein>
<dbReference type="AlphaFoldDB" id="T0GU13"/>
<evidence type="ECO:0000313" key="3">
    <source>
        <dbReference type="Proteomes" id="UP000015524"/>
    </source>
</evidence>